<dbReference type="AlphaFoldDB" id="A0A1J4JDY8"/>
<dbReference type="PANTHER" id="PTHR10562">
    <property type="entry name" value="SMALL UBIQUITIN-RELATED MODIFIER"/>
    <property type="match status" value="1"/>
</dbReference>
<dbReference type="SUPFAM" id="SSF54236">
    <property type="entry name" value="Ubiquitin-like"/>
    <property type="match status" value="1"/>
</dbReference>
<dbReference type="InterPro" id="IPR000626">
    <property type="entry name" value="Ubiquitin-like_dom"/>
</dbReference>
<dbReference type="Pfam" id="PF11976">
    <property type="entry name" value="Rad60-SLD"/>
    <property type="match status" value="1"/>
</dbReference>
<feature type="region of interest" description="Disordered" evidence="1">
    <location>
        <begin position="1"/>
        <end position="24"/>
    </location>
</feature>
<protein>
    <submittedName>
        <fullName evidence="3">Small ubiquitin-related modifier 1</fullName>
    </submittedName>
</protein>
<feature type="compositionally biased region" description="Polar residues" evidence="1">
    <location>
        <begin position="10"/>
        <end position="22"/>
    </location>
</feature>
<gene>
    <name evidence="3" type="primary">SUMO1</name>
    <name evidence="3" type="ORF">TRFO_36521</name>
</gene>
<organism evidence="3 4">
    <name type="scientific">Tritrichomonas foetus</name>
    <dbReference type="NCBI Taxonomy" id="1144522"/>
    <lineage>
        <taxon>Eukaryota</taxon>
        <taxon>Metamonada</taxon>
        <taxon>Parabasalia</taxon>
        <taxon>Tritrichomonadida</taxon>
        <taxon>Tritrichomonadidae</taxon>
        <taxon>Tritrichomonas</taxon>
    </lineage>
</organism>
<dbReference type="EMBL" id="MLAK01001124">
    <property type="protein sequence ID" value="OHS97320.1"/>
    <property type="molecule type" value="Genomic_DNA"/>
</dbReference>
<dbReference type="VEuPathDB" id="TrichDB:TRFO_36521"/>
<feature type="domain" description="Ubiquitin-like" evidence="2">
    <location>
        <begin position="25"/>
        <end position="102"/>
    </location>
</feature>
<sequence>MVEVKKEHQNPPNDTNEVNQGPSPAKIQMKFIDPQGEEITVHVKNTVKMKKIFCAICQRMNIDQDTVKLLYNGDFIDEEDNPQKIGMKNKAKIEIFLRQTSG</sequence>
<dbReference type="OrthoDB" id="442921at2759"/>
<keyword evidence="4" id="KW-1185">Reference proteome</keyword>
<dbReference type="Proteomes" id="UP000179807">
    <property type="component" value="Unassembled WGS sequence"/>
</dbReference>
<dbReference type="Gene3D" id="3.10.20.90">
    <property type="entry name" value="Phosphatidylinositol 3-kinase Catalytic Subunit, Chain A, domain 1"/>
    <property type="match status" value="1"/>
</dbReference>
<accession>A0A1J4JDY8</accession>
<evidence type="ECO:0000256" key="1">
    <source>
        <dbReference type="SAM" id="MobiDB-lite"/>
    </source>
</evidence>
<evidence type="ECO:0000313" key="4">
    <source>
        <dbReference type="Proteomes" id="UP000179807"/>
    </source>
</evidence>
<evidence type="ECO:0000259" key="2">
    <source>
        <dbReference type="PROSITE" id="PS50053"/>
    </source>
</evidence>
<dbReference type="InterPro" id="IPR022617">
    <property type="entry name" value="Rad60/SUMO-like_dom"/>
</dbReference>
<dbReference type="PROSITE" id="PS50053">
    <property type="entry name" value="UBIQUITIN_2"/>
    <property type="match status" value="1"/>
</dbReference>
<proteinExistence type="predicted"/>
<name>A0A1J4JDY8_9EUKA</name>
<dbReference type="InterPro" id="IPR029071">
    <property type="entry name" value="Ubiquitin-like_domsf"/>
</dbReference>
<comment type="caution">
    <text evidence="3">The sequence shown here is derived from an EMBL/GenBank/DDBJ whole genome shotgun (WGS) entry which is preliminary data.</text>
</comment>
<reference evidence="3" key="1">
    <citation type="submission" date="2016-10" db="EMBL/GenBank/DDBJ databases">
        <authorList>
            <person name="Benchimol M."/>
            <person name="Almeida L.G."/>
            <person name="Vasconcelos A.T."/>
            <person name="Perreira-Neves A."/>
            <person name="Rosa I.A."/>
            <person name="Tasca T."/>
            <person name="Bogo M.R."/>
            <person name="de Souza W."/>
        </authorList>
    </citation>
    <scope>NUCLEOTIDE SEQUENCE [LARGE SCALE GENOMIC DNA]</scope>
    <source>
        <strain evidence="3">K</strain>
    </source>
</reference>
<dbReference type="RefSeq" id="XP_068350457.1">
    <property type="nucleotide sequence ID" value="XM_068510876.1"/>
</dbReference>
<dbReference type="GeneID" id="94845580"/>
<dbReference type="CDD" id="cd01763">
    <property type="entry name" value="Ubl_SUMO_like"/>
    <property type="match status" value="1"/>
</dbReference>
<evidence type="ECO:0000313" key="3">
    <source>
        <dbReference type="EMBL" id="OHS97320.1"/>
    </source>
</evidence>